<keyword evidence="5" id="KW-0233">DNA recombination</keyword>
<dbReference type="CDD" id="cd01182">
    <property type="entry name" value="INT_RitC_C_like"/>
    <property type="match status" value="1"/>
</dbReference>
<dbReference type="PROSITE" id="PS51900">
    <property type="entry name" value="CB"/>
    <property type="match status" value="1"/>
</dbReference>
<evidence type="ECO:0000256" key="6">
    <source>
        <dbReference type="PROSITE-ProRule" id="PRU01248"/>
    </source>
</evidence>
<dbReference type="InterPro" id="IPR050090">
    <property type="entry name" value="Tyrosine_recombinase_XerCD"/>
</dbReference>
<comment type="function">
    <text evidence="1">Site-specific tyrosine recombinase, which acts by catalyzing the cutting and rejoining of the recombining DNA molecules.</text>
</comment>
<dbReference type="Gene3D" id="1.10.443.10">
    <property type="entry name" value="Intergrase catalytic core"/>
    <property type="match status" value="1"/>
</dbReference>
<evidence type="ECO:0000259" key="8">
    <source>
        <dbReference type="PROSITE" id="PS51900"/>
    </source>
</evidence>
<dbReference type="EMBL" id="JAKNHQ010000007">
    <property type="protein sequence ID" value="MCG4610654.1"/>
    <property type="molecule type" value="Genomic_DNA"/>
</dbReference>
<evidence type="ECO:0000256" key="4">
    <source>
        <dbReference type="ARBA" id="ARBA00023125"/>
    </source>
</evidence>
<comment type="caution">
    <text evidence="9">The sequence shown here is derived from an EMBL/GenBank/DDBJ whole genome shotgun (WGS) entry which is preliminary data.</text>
</comment>
<comment type="similarity">
    <text evidence="2">Belongs to the 'phage' integrase family.</text>
</comment>
<dbReference type="Proteomes" id="UP001298681">
    <property type="component" value="Unassembled WGS sequence"/>
</dbReference>
<proteinExistence type="inferred from homology"/>
<accession>A0ABS9MIM3</accession>
<dbReference type="Pfam" id="PF02899">
    <property type="entry name" value="Phage_int_SAM_1"/>
    <property type="match status" value="1"/>
</dbReference>
<dbReference type="Gene3D" id="1.10.150.130">
    <property type="match status" value="1"/>
</dbReference>
<dbReference type="InterPro" id="IPR013762">
    <property type="entry name" value="Integrase-like_cat_sf"/>
</dbReference>
<dbReference type="InterPro" id="IPR004107">
    <property type="entry name" value="Integrase_SAM-like_N"/>
</dbReference>
<keyword evidence="10" id="KW-1185">Reference proteome</keyword>
<dbReference type="InterPro" id="IPR010998">
    <property type="entry name" value="Integrase_recombinase_N"/>
</dbReference>
<keyword evidence="3" id="KW-0229">DNA integration</keyword>
<sequence>MGKVKDEQLFSLLRNFLLIYLPNQRHASSNTVKAYRTAWNQLLKYIAGQKKIPMMSVTFGMIRYEMVVAYLDWLSEEKGVGPATRNNRLAAIRAFITYASACRPEYISLSSELAAIKIQKKERFREVDYMSEAAVKALFAAPDTRTKMGLRDQFLMIFLYDTGARIQEALDVKICDLRIDKTPTVTLHGKGGKIRVVPLMKDTVQHLDNYMGAFHKGESAFSTEWLFYVERKGSRSAMCDDTARLRIQKYAELARETCPDVPERVHPHLWRHTRAMHLYQHGMDLTMISQWLGHKQVETTLIYAYADTEAKRKAIEKAMGAGLADAESVNYTVSDEDKE</sequence>
<dbReference type="PANTHER" id="PTHR30349">
    <property type="entry name" value="PHAGE INTEGRASE-RELATED"/>
    <property type="match status" value="1"/>
</dbReference>
<name>A0ABS9MIM3_9FIRM</name>
<protein>
    <submittedName>
        <fullName evidence="9">Site-specific integrase</fullName>
    </submittedName>
</protein>
<evidence type="ECO:0000313" key="10">
    <source>
        <dbReference type="Proteomes" id="UP001298681"/>
    </source>
</evidence>
<keyword evidence="4 6" id="KW-0238">DNA-binding</keyword>
<organism evidence="9 10">
    <name type="scientific">Anaeromassilibacillus senegalensis</name>
    <dbReference type="NCBI Taxonomy" id="1673717"/>
    <lineage>
        <taxon>Bacteria</taxon>
        <taxon>Bacillati</taxon>
        <taxon>Bacillota</taxon>
        <taxon>Clostridia</taxon>
        <taxon>Eubacteriales</taxon>
        <taxon>Acutalibacteraceae</taxon>
        <taxon>Anaeromassilibacillus</taxon>
    </lineage>
</organism>
<dbReference type="InterPro" id="IPR011010">
    <property type="entry name" value="DNA_brk_join_enz"/>
</dbReference>
<dbReference type="Pfam" id="PF00589">
    <property type="entry name" value="Phage_integrase"/>
    <property type="match status" value="1"/>
</dbReference>
<dbReference type="InterPro" id="IPR044068">
    <property type="entry name" value="CB"/>
</dbReference>
<dbReference type="PROSITE" id="PS51898">
    <property type="entry name" value="TYR_RECOMBINASE"/>
    <property type="match status" value="1"/>
</dbReference>
<dbReference type="InterPro" id="IPR002104">
    <property type="entry name" value="Integrase_catalytic"/>
</dbReference>
<dbReference type="RefSeq" id="WP_237966694.1">
    <property type="nucleotide sequence ID" value="NZ_JAKNHQ010000007.1"/>
</dbReference>
<dbReference type="PANTHER" id="PTHR30349:SF64">
    <property type="entry name" value="PROPHAGE INTEGRASE INTD-RELATED"/>
    <property type="match status" value="1"/>
</dbReference>
<evidence type="ECO:0000259" key="7">
    <source>
        <dbReference type="PROSITE" id="PS51898"/>
    </source>
</evidence>
<reference evidence="9 10" key="1">
    <citation type="submission" date="2022-01" db="EMBL/GenBank/DDBJ databases">
        <title>Collection of gut derived symbiotic bacterial strains cultured from healthy donors.</title>
        <authorList>
            <person name="Lin H."/>
            <person name="Kohout C."/>
            <person name="Waligurski E."/>
            <person name="Pamer E.G."/>
        </authorList>
    </citation>
    <scope>NUCLEOTIDE SEQUENCE [LARGE SCALE GENOMIC DNA]</scope>
    <source>
        <strain evidence="9 10">DFI.7.58</strain>
    </source>
</reference>
<evidence type="ECO:0000256" key="3">
    <source>
        <dbReference type="ARBA" id="ARBA00022908"/>
    </source>
</evidence>
<feature type="domain" description="Core-binding (CB)" evidence="8">
    <location>
        <begin position="7"/>
        <end position="100"/>
    </location>
</feature>
<feature type="domain" description="Tyr recombinase" evidence="7">
    <location>
        <begin position="125"/>
        <end position="316"/>
    </location>
</feature>
<gene>
    <name evidence="9" type="ORF">L0P57_06870</name>
</gene>
<evidence type="ECO:0000313" key="9">
    <source>
        <dbReference type="EMBL" id="MCG4610654.1"/>
    </source>
</evidence>
<evidence type="ECO:0000256" key="5">
    <source>
        <dbReference type="ARBA" id="ARBA00023172"/>
    </source>
</evidence>
<evidence type="ECO:0000256" key="1">
    <source>
        <dbReference type="ARBA" id="ARBA00003283"/>
    </source>
</evidence>
<dbReference type="SUPFAM" id="SSF56349">
    <property type="entry name" value="DNA breaking-rejoining enzymes"/>
    <property type="match status" value="1"/>
</dbReference>
<evidence type="ECO:0000256" key="2">
    <source>
        <dbReference type="ARBA" id="ARBA00008857"/>
    </source>
</evidence>